<evidence type="ECO:0000256" key="1">
    <source>
        <dbReference type="SAM" id="MobiDB-lite"/>
    </source>
</evidence>
<evidence type="ECO:0000313" key="3">
    <source>
        <dbReference type="Proteomes" id="UP000308802"/>
    </source>
</evidence>
<proteinExistence type="predicted"/>
<feature type="region of interest" description="Disordered" evidence="1">
    <location>
        <begin position="256"/>
        <end position="280"/>
    </location>
</feature>
<protein>
    <submittedName>
        <fullName evidence="2">Uncharacterized protein</fullName>
    </submittedName>
</protein>
<sequence length="501" mass="54685">MQQEGFIAIKVNLRLAGSNNEHQTIHLNILPGTINACSVTPSSFKNLLPNNLLTKLHGAKEASDVTTLSLNLKEPGIILVPPGLTEFISPADPSDDDFYAMSHISRATSIRLHYIRQDLPKDGKLCLQTFASASTKDALSAPVMNYNHLNAGIGAHERNWTLFDQPPPLPTYNQVILPSAILGKRSRGEDAAPDMTLHPPCSSPPPWSPTEVCSSFEVDGPTEASVPAGASTGPVIETPIKVRQLTRHHFPAASEIHETQSTSTIPSPARSVESRHTQGLSPSNIVPTVFYRGFSKPDVVAVPPRYQQKRPKQISCLVETSDIDDNALIDKATAREIIQDVVAKEKQSILTEHQEMCDEAEFRIAEAIDDGRLAIIEKTDECCDEICQKIQEACEESCEMLQADVACLDEASTILKKTLAKLSSASDTSALTSGRLECRLTHPSTLAAQIITDYFGDLAIPDKVTMLTKVADTGFANIFLAVNHELRKELVSAWTKPRIEN</sequence>
<dbReference type="EMBL" id="QZAO01000572">
    <property type="protein sequence ID" value="THW63267.1"/>
    <property type="molecule type" value="Genomic_DNA"/>
</dbReference>
<dbReference type="AlphaFoldDB" id="A0A4S8ZCW9"/>
<reference evidence="2 3" key="1">
    <citation type="submission" date="2018-10" db="EMBL/GenBank/DDBJ databases">
        <title>Fifty Aureobasidium pullulans genomes reveal a recombining polyextremotolerant generalist.</title>
        <authorList>
            <person name="Gostincar C."/>
            <person name="Turk M."/>
            <person name="Zajc J."/>
            <person name="Gunde-Cimerman N."/>
        </authorList>
    </citation>
    <scope>NUCLEOTIDE SEQUENCE [LARGE SCALE GENOMIC DNA]</scope>
    <source>
        <strain evidence="2 3">EXF-10659</strain>
    </source>
</reference>
<organism evidence="2 3">
    <name type="scientific">Aureobasidium pullulans</name>
    <name type="common">Black yeast</name>
    <name type="synonym">Pullularia pullulans</name>
    <dbReference type="NCBI Taxonomy" id="5580"/>
    <lineage>
        <taxon>Eukaryota</taxon>
        <taxon>Fungi</taxon>
        <taxon>Dikarya</taxon>
        <taxon>Ascomycota</taxon>
        <taxon>Pezizomycotina</taxon>
        <taxon>Dothideomycetes</taxon>
        <taxon>Dothideomycetidae</taxon>
        <taxon>Dothideales</taxon>
        <taxon>Saccotheciaceae</taxon>
        <taxon>Aureobasidium</taxon>
    </lineage>
</organism>
<name>A0A4S8ZCW9_AURPU</name>
<gene>
    <name evidence="2" type="ORF">D6D19_09668</name>
</gene>
<accession>A0A4S8ZCW9</accession>
<evidence type="ECO:0000313" key="2">
    <source>
        <dbReference type="EMBL" id="THW63267.1"/>
    </source>
</evidence>
<comment type="caution">
    <text evidence="2">The sequence shown here is derived from an EMBL/GenBank/DDBJ whole genome shotgun (WGS) entry which is preliminary data.</text>
</comment>
<dbReference type="Proteomes" id="UP000308802">
    <property type="component" value="Unassembled WGS sequence"/>
</dbReference>